<comment type="similarity">
    <text evidence="2">Belongs to the peptidase M14 family.</text>
</comment>
<organism evidence="5 6">
    <name type="scientific">Kingella denitrificans ATCC 33394</name>
    <dbReference type="NCBI Taxonomy" id="888741"/>
    <lineage>
        <taxon>Bacteria</taxon>
        <taxon>Pseudomonadati</taxon>
        <taxon>Pseudomonadota</taxon>
        <taxon>Betaproteobacteria</taxon>
        <taxon>Neisseriales</taxon>
        <taxon>Neisseriaceae</taxon>
        <taxon>Kingella</taxon>
    </lineage>
</organism>
<evidence type="ECO:0000313" key="6">
    <source>
        <dbReference type="Proteomes" id="UP000004088"/>
    </source>
</evidence>
<accession>F0EWS0</accession>
<dbReference type="PANTHER" id="PTHR12756:SF11">
    <property type="entry name" value="CYTOSOLIC CARBOXYPEPTIDASE 1"/>
    <property type="match status" value="1"/>
</dbReference>
<comment type="caution">
    <text evidence="5">The sequence shown here is derived from an EMBL/GenBank/DDBJ whole genome shotgun (WGS) entry which is preliminary data.</text>
</comment>
<dbReference type="GO" id="GO:0006508">
    <property type="term" value="P:proteolysis"/>
    <property type="evidence" value="ECO:0007669"/>
    <property type="project" value="InterPro"/>
</dbReference>
<name>F0EWS0_9NEIS</name>
<evidence type="ECO:0000256" key="3">
    <source>
        <dbReference type="SAM" id="MobiDB-lite"/>
    </source>
</evidence>
<dbReference type="HOGENOM" id="CLU_042358_0_0_4"/>
<dbReference type="PANTHER" id="PTHR12756">
    <property type="entry name" value="CYTOSOLIC CARBOXYPEPTIDASE"/>
    <property type="match status" value="1"/>
</dbReference>
<dbReference type="SMART" id="SM00631">
    <property type="entry name" value="Zn_pept"/>
    <property type="match status" value="1"/>
</dbReference>
<dbReference type="PROSITE" id="PS52035">
    <property type="entry name" value="PEPTIDASE_M14"/>
    <property type="match status" value="1"/>
</dbReference>
<feature type="domain" description="Peptidase M14" evidence="4">
    <location>
        <begin position="143"/>
        <end position="413"/>
    </location>
</feature>
<keyword evidence="6" id="KW-1185">Reference proteome</keyword>
<dbReference type="CDD" id="cd06234">
    <property type="entry name" value="M14_PaCCP-like"/>
    <property type="match status" value="1"/>
</dbReference>
<dbReference type="STRING" id="888741.HMPREF9098_0300"/>
<dbReference type="GO" id="GO:0004181">
    <property type="term" value="F:metallocarboxypeptidase activity"/>
    <property type="evidence" value="ECO:0007669"/>
    <property type="project" value="InterPro"/>
</dbReference>
<keyword evidence="5" id="KW-0121">Carboxypeptidase</keyword>
<dbReference type="Pfam" id="PF18027">
    <property type="entry name" value="Pepdidase_M14_N"/>
    <property type="match status" value="1"/>
</dbReference>
<dbReference type="GO" id="GO:0008270">
    <property type="term" value="F:zinc ion binding"/>
    <property type="evidence" value="ECO:0007669"/>
    <property type="project" value="InterPro"/>
</dbReference>
<dbReference type="InterPro" id="IPR040626">
    <property type="entry name" value="Pepdidase_M14_N"/>
</dbReference>
<reference evidence="5 6" key="1">
    <citation type="submission" date="2011-01" db="EMBL/GenBank/DDBJ databases">
        <authorList>
            <person name="Muzny D."/>
            <person name="Qin X."/>
            <person name="Deng J."/>
            <person name="Jiang H."/>
            <person name="Liu Y."/>
            <person name="Qu J."/>
            <person name="Song X.-Z."/>
            <person name="Zhang L."/>
            <person name="Thornton R."/>
            <person name="Coyle M."/>
            <person name="Francisco L."/>
            <person name="Jackson L."/>
            <person name="Javaid M."/>
            <person name="Korchina V."/>
            <person name="Kovar C."/>
            <person name="Mata R."/>
            <person name="Mathew T."/>
            <person name="Ngo R."/>
            <person name="Nguyen L."/>
            <person name="Nguyen N."/>
            <person name="Okwuonu G."/>
            <person name="Ongeri F."/>
            <person name="Pham C."/>
            <person name="Simmons D."/>
            <person name="Wilczek-Boney K."/>
            <person name="Hale W."/>
            <person name="Jakkamsetti A."/>
            <person name="Pham P."/>
            <person name="Ruth R."/>
            <person name="San Lucas F."/>
            <person name="Warren J."/>
            <person name="Zhang J."/>
            <person name="Zhao Z."/>
            <person name="Zhou C."/>
            <person name="Zhu D."/>
            <person name="Lee S."/>
            <person name="Bess C."/>
            <person name="Blankenburg K."/>
            <person name="Forbes L."/>
            <person name="Fu Q."/>
            <person name="Gubbala S."/>
            <person name="Hirani K."/>
            <person name="Jayaseelan J.C."/>
            <person name="Lara F."/>
            <person name="Munidasa M."/>
            <person name="Palculict T."/>
            <person name="Patil S."/>
            <person name="Pu L.-L."/>
            <person name="Saada N."/>
            <person name="Tang L."/>
            <person name="Weissenberger G."/>
            <person name="Zhu Y."/>
            <person name="Hemphill L."/>
            <person name="Shang Y."/>
            <person name="Youmans B."/>
            <person name="Ayvaz T."/>
            <person name="Ross M."/>
            <person name="Santibanez J."/>
            <person name="Aqrawi P."/>
            <person name="Gross S."/>
            <person name="Joshi V."/>
            <person name="Fowler G."/>
            <person name="Nazareth L."/>
            <person name="Reid J."/>
            <person name="Worley K."/>
            <person name="Petrosino J."/>
            <person name="Highlander S."/>
            <person name="Gibbs R."/>
        </authorList>
    </citation>
    <scope>NUCLEOTIDE SEQUENCE [LARGE SCALE GENOMIC DNA]</scope>
    <source>
        <strain evidence="5 6">ATCC 33394</strain>
    </source>
</reference>
<dbReference type="Pfam" id="PF00246">
    <property type="entry name" value="Peptidase_M14"/>
    <property type="match status" value="1"/>
</dbReference>
<evidence type="ECO:0000256" key="1">
    <source>
        <dbReference type="ARBA" id="ARBA00001947"/>
    </source>
</evidence>
<evidence type="ECO:0000256" key="2">
    <source>
        <dbReference type="PROSITE-ProRule" id="PRU01379"/>
    </source>
</evidence>
<dbReference type="Proteomes" id="UP000004088">
    <property type="component" value="Unassembled WGS sequence"/>
</dbReference>
<evidence type="ECO:0000259" key="4">
    <source>
        <dbReference type="PROSITE" id="PS52035"/>
    </source>
</evidence>
<dbReference type="InterPro" id="IPR050821">
    <property type="entry name" value="Cytosolic_carboxypeptidase"/>
</dbReference>
<keyword evidence="5" id="KW-0645">Protease</keyword>
<keyword evidence="5" id="KW-0378">Hydrolase</keyword>
<dbReference type="InterPro" id="IPR000834">
    <property type="entry name" value="Peptidase_M14"/>
</dbReference>
<dbReference type="EMBL" id="AEWV01000006">
    <property type="protein sequence ID" value="EGC18151.1"/>
    <property type="molecule type" value="Genomic_DNA"/>
</dbReference>
<dbReference type="AlphaFoldDB" id="F0EWS0"/>
<dbReference type="Gene3D" id="2.60.40.3120">
    <property type="match status" value="1"/>
</dbReference>
<proteinExistence type="inferred from homology"/>
<feature type="active site" description="Proton donor/acceptor" evidence="2">
    <location>
        <position position="374"/>
    </location>
</feature>
<sequence>MNDALQAAVPPRTQKQPAPKPAQFAYNTHAYFRQQRHRIMKISTQFDAGSIIVRDLANPEHIRLALHPDNASHFKQWFYFRLQGAAYTPCRMHIEDAHESAYPEGWDNYQAVASYDRQNWFRVPTHYENGELVITHTPLSNSIYYAYFEPYSHEQHLNLLGEAQGSGLCQIDDLGSTVQGRDINLLTIGNQVDSDLKIWVIARQHPGETMAEWFMEGFLSRLLDYQDPTARSLLDKATFYLVPNMNPDGAFLGNLRTNAAGANLNREWLSPTPEHSPEVYFVREKMHETGVDIFLDIHGDESIPYIFVAGTEGVPHYSERTAQLETQFKAALQAASPDFQDTHGYVKDAPGQADLSLATNYVGNTFRCLAYTLEMPFKDNDNLPDDDFGWNGQRSLRLGESMLTALLSVCRTLHREKTAA</sequence>
<dbReference type="Gene3D" id="3.40.630.10">
    <property type="entry name" value="Zn peptidases"/>
    <property type="match status" value="1"/>
</dbReference>
<evidence type="ECO:0000313" key="5">
    <source>
        <dbReference type="EMBL" id="EGC18151.1"/>
    </source>
</evidence>
<dbReference type="SUPFAM" id="SSF53187">
    <property type="entry name" value="Zn-dependent exopeptidases"/>
    <property type="match status" value="1"/>
</dbReference>
<gene>
    <name evidence="5" type="ORF">HMPREF9098_0300</name>
</gene>
<protein>
    <submittedName>
        <fullName evidence="5">Zinc carboxypeptidase</fullName>
    </submittedName>
</protein>
<comment type="cofactor">
    <cofactor evidence="1">
        <name>Zn(2+)</name>
        <dbReference type="ChEBI" id="CHEBI:29105"/>
    </cofactor>
</comment>
<feature type="region of interest" description="Disordered" evidence="3">
    <location>
        <begin position="1"/>
        <end position="20"/>
    </location>
</feature>